<dbReference type="GO" id="GO:0016747">
    <property type="term" value="F:acyltransferase activity, transferring groups other than amino-acyl groups"/>
    <property type="evidence" value="ECO:0007669"/>
    <property type="project" value="InterPro"/>
</dbReference>
<dbReference type="AlphaFoldDB" id="C0FNB8"/>
<dbReference type="Gene3D" id="3.40.630.30">
    <property type="match status" value="1"/>
</dbReference>
<protein>
    <submittedName>
        <fullName evidence="2">Acetyltransferase, GNAT family</fullName>
    </submittedName>
</protein>
<reference evidence="2 3" key="2">
    <citation type="submission" date="2009-03" db="EMBL/GenBank/DDBJ databases">
        <title>Draft genome sequence of Roseburia inulinivorans (DSM 16841).</title>
        <authorList>
            <person name="Sudarsanam P."/>
            <person name="Ley R."/>
            <person name="Guruge J."/>
            <person name="Turnbaugh P.J."/>
            <person name="Mahowald M."/>
            <person name="Liep D."/>
            <person name="Gordon J."/>
        </authorList>
    </citation>
    <scope>NUCLEOTIDE SEQUENCE [LARGE SCALE GENOMIC DNA]</scope>
    <source>
        <strain evidence="2 3">DSM 16841</strain>
    </source>
</reference>
<evidence type="ECO:0000313" key="2">
    <source>
        <dbReference type="EMBL" id="EEG95903.1"/>
    </source>
</evidence>
<dbReference type="SUPFAM" id="SSF55729">
    <property type="entry name" value="Acyl-CoA N-acyltransferases (Nat)"/>
    <property type="match status" value="1"/>
</dbReference>
<reference evidence="2 3" key="1">
    <citation type="submission" date="2009-02" db="EMBL/GenBank/DDBJ databases">
        <authorList>
            <person name="Fulton L."/>
            <person name="Clifton S."/>
            <person name="Fulton B."/>
            <person name="Xu J."/>
            <person name="Minx P."/>
            <person name="Pepin K.H."/>
            <person name="Johnson M."/>
            <person name="Bhonagiri V."/>
            <person name="Nash W.E."/>
            <person name="Mardis E.R."/>
            <person name="Wilson R.K."/>
        </authorList>
    </citation>
    <scope>NUCLEOTIDE SEQUENCE [LARGE SCALE GENOMIC DNA]</scope>
    <source>
        <strain evidence="2 3">DSM 16841</strain>
    </source>
</reference>
<feature type="domain" description="N-acetyltransferase" evidence="1">
    <location>
        <begin position="13"/>
        <end position="179"/>
    </location>
</feature>
<dbReference type="EMBL" id="ACFY01000008">
    <property type="protein sequence ID" value="EEG95903.1"/>
    <property type="molecule type" value="Genomic_DNA"/>
</dbReference>
<keyword evidence="2" id="KW-0808">Transferase</keyword>
<evidence type="ECO:0000259" key="1">
    <source>
        <dbReference type="PROSITE" id="PS51186"/>
    </source>
</evidence>
<organism evidence="2 3">
    <name type="scientific">Roseburia inulinivorans DSM 16841</name>
    <dbReference type="NCBI Taxonomy" id="622312"/>
    <lineage>
        <taxon>Bacteria</taxon>
        <taxon>Bacillati</taxon>
        <taxon>Bacillota</taxon>
        <taxon>Clostridia</taxon>
        <taxon>Lachnospirales</taxon>
        <taxon>Lachnospiraceae</taxon>
        <taxon>Roseburia</taxon>
    </lineage>
</organism>
<proteinExistence type="predicted"/>
<evidence type="ECO:0000313" key="3">
    <source>
        <dbReference type="Proteomes" id="UP000003561"/>
    </source>
</evidence>
<comment type="caution">
    <text evidence="2">The sequence shown here is derived from an EMBL/GenBank/DDBJ whole genome shotgun (WGS) entry which is preliminary data.</text>
</comment>
<sequence length="179" mass="20403">MLCETSGGKRMDLQLVKMSEKFKPQLLDMMDEWTKTGENIIPWAIRKVDYHDFDAYLKSLEESEPKEGYVPASTFFAYDRERDILVGAVDIRHFLNEALLLDGGHIGDGVRPSERRKGYATEMIALALDECRKLGIEKVLMVCNQENTGSAKSIRNNGGVLENEINVEGETVQRYWIQL</sequence>
<name>C0FNB8_9FIRM</name>
<dbReference type="Proteomes" id="UP000003561">
    <property type="component" value="Unassembled WGS sequence"/>
</dbReference>
<dbReference type="PANTHER" id="PTHR39173">
    <property type="entry name" value="ACETYLTRANSFERASE"/>
    <property type="match status" value="1"/>
</dbReference>
<dbReference type="PANTHER" id="PTHR39173:SF1">
    <property type="entry name" value="ACETYLTRANSFERASE"/>
    <property type="match status" value="1"/>
</dbReference>
<dbReference type="Pfam" id="PF13302">
    <property type="entry name" value="Acetyltransf_3"/>
    <property type="match status" value="1"/>
</dbReference>
<dbReference type="eggNOG" id="COG3981">
    <property type="taxonomic scope" value="Bacteria"/>
</dbReference>
<dbReference type="CDD" id="cd04301">
    <property type="entry name" value="NAT_SF"/>
    <property type="match status" value="1"/>
</dbReference>
<gene>
    <name evidence="2" type="ORF">ROSEINA2194_00212</name>
</gene>
<accession>C0FNB8</accession>
<dbReference type="InterPro" id="IPR000182">
    <property type="entry name" value="GNAT_dom"/>
</dbReference>
<dbReference type="InterPro" id="IPR016181">
    <property type="entry name" value="Acyl_CoA_acyltransferase"/>
</dbReference>
<dbReference type="PROSITE" id="PS51186">
    <property type="entry name" value="GNAT"/>
    <property type="match status" value="1"/>
</dbReference>